<dbReference type="Proteomes" id="UP000680348">
    <property type="component" value="Unassembled WGS sequence"/>
</dbReference>
<comment type="caution">
    <text evidence="1">The sequence shown here is derived from an EMBL/GenBank/DDBJ whole genome shotgun (WGS) entry which is preliminary data.</text>
</comment>
<dbReference type="RefSeq" id="WP_188256950.1">
    <property type="nucleotide sequence ID" value="NZ_JABVCF010000013.1"/>
</dbReference>
<sequence>MAKGKALSRQDAEALAIGALSYVAADPVLLPRFLALTGIEATSIRHAAQEPGFLAGVLGFVAAHEPTLIGFAEHAGVEPAMVTEALNTLPTGDARYDRST</sequence>
<keyword evidence="2" id="KW-1185">Reference proteome</keyword>
<dbReference type="EMBL" id="JAGWCR010000013">
    <property type="protein sequence ID" value="MBS3651396.1"/>
    <property type="molecule type" value="Genomic_DNA"/>
</dbReference>
<evidence type="ECO:0000313" key="1">
    <source>
        <dbReference type="EMBL" id="MBS3651396.1"/>
    </source>
</evidence>
<dbReference type="InterPro" id="IPR021955">
    <property type="entry name" value="DUF3572"/>
</dbReference>
<organism evidence="1 2">
    <name type="scientific">Pseudaminobacter soli</name>
    <name type="common">ex Zhang et al. 2022</name>
    <dbReference type="NCBI Taxonomy" id="2831468"/>
    <lineage>
        <taxon>Bacteria</taxon>
        <taxon>Pseudomonadati</taxon>
        <taxon>Pseudomonadota</taxon>
        <taxon>Alphaproteobacteria</taxon>
        <taxon>Hyphomicrobiales</taxon>
        <taxon>Phyllobacteriaceae</taxon>
        <taxon>Pseudaminobacter</taxon>
    </lineage>
</organism>
<dbReference type="AlphaFoldDB" id="A0A942IBA5"/>
<gene>
    <name evidence="1" type="ORF">KEU06_22530</name>
</gene>
<evidence type="ECO:0000313" key="2">
    <source>
        <dbReference type="Proteomes" id="UP000680348"/>
    </source>
</evidence>
<name>A0A942IBA5_9HYPH</name>
<protein>
    <submittedName>
        <fullName evidence="1">DUF3572 domain-containing protein</fullName>
    </submittedName>
</protein>
<dbReference type="Pfam" id="PF12096">
    <property type="entry name" value="DUF3572"/>
    <property type="match status" value="1"/>
</dbReference>
<accession>A0A942IBA5</accession>
<reference evidence="1" key="1">
    <citation type="submission" date="2021-04" db="EMBL/GenBank/DDBJ databases">
        <title>Pseudaminobacter soli sp. nov., isolated from paddy soil contaminated by heavy metals.</title>
        <authorList>
            <person name="Zhang K."/>
        </authorList>
    </citation>
    <scope>NUCLEOTIDE SEQUENCE</scope>
    <source>
        <strain evidence="1">19-2017</strain>
    </source>
</reference>
<proteinExistence type="predicted"/>